<dbReference type="KEGG" id="ruv:EC9_01600"/>
<evidence type="ECO:0000313" key="2">
    <source>
        <dbReference type="EMBL" id="QDS86002.1"/>
    </source>
</evidence>
<keyword evidence="3" id="KW-1185">Reference proteome</keyword>
<dbReference type="OrthoDB" id="229694at2"/>
<dbReference type="EMBL" id="CP036261">
    <property type="protein sequence ID" value="QDS86002.1"/>
    <property type="molecule type" value="Genomic_DNA"/>
</dbReference>
<name>A0A517LTQ1_9BACT</name>
<gene>
    <name evidence="2" type="ORF">EC9_01600</name>
</gene>
<keyword evidence="1" id="KW-0175">Coiled coil</keyword>
<dbReference type="AlphaFoldDB" id="A0A517LTQ1"/>
<evidence type="ECO:0000313" key="3">
    <source>
        <dbReference type="Proteomes" id="UP000319557"/>
    </source>
</evidence>
<reference evidence="2 3" key="1">
    <citation type="submission" date="2019-02" db="EMBL/GenBank/DDBJ databases">
        <title>Deep-cultivation of Planctomycetes and their phenomic and genomic characterization uncovers novel biology.</title>
        <authorList>
            <person name="Wiegand S."/>
            <person name="Jogler M."/>
            <person name="Boedeker C."/>
            <person name="Pinto D."/>
            <person name="Vollmers J."/>
            <person name="Rivas-Marin E."/>
            <person name="Kohn T."/>
            <person name="Peeters S.H."/>
            <person name="Heuer A."/>
            <person name="Rast P."/>
            <person name="Oberbeckmann S."/>
            <person name="Bunk B."/>
            <person name="Jeske O."/>
            <person name="Meyerdierks A."/>
            <person name="Storesund J.E."/>
            <person name="Kallscheuer N."/>
            <person name="Luecker S."/>
            <person name="Lage O.M."/>
            <person name="Pohl T."/>
            <person name="Merkel B.J."/>
            <person name="Hornburger P."/>
            <person name="Mueller R.-W."/>
            <person name="Bruemmer F."/>
            <person name="Labrenz M."/>
            <person name="Spormann A.M."/>
            <person name="Op den Camp H."/>
            <person name="Overmann J."/>
            <person name="Amann R."/>
            <person name="Jetten M.S.M."/>
            <person name="Mascher T."/>
            <person name="Medema M.H."/>
            <person name="Devos D.P."/>
            <person name="Kaster A.-K."/>
            <person name="Ovreas L."/>
            <person name="Rohde M."/>
            <person name="Galperin M.Y."/>
            <person name="Jogler C."/>
        </authorList>
    </citation>
    <scope>NUCLEOTIDE SEQUENCE [LARGE SCALE GENOMIC DNA]</scope>
    <source>
        <strain evidence="2 3">EC9</strain>
    </source>
</reference>
<evidence type="ECO:0000256" key="1">
    <source>
        <dbReference type="SAM" id="Coils"/>
    </source>
</evidence>
<organism evidence="2 3">
    <name type="scientific">Rosistilla ulvae</name>
    <dbReference type="NCBI Taxonomy" id="1930277"/>
    <lineage>
        <taxon>Bacteria</taxon>
        <taxon>Pseudomonadati</taxon>
        <taxon>Planctomycetota</taxon>
        <taxon>Planctomycetia</taxon>
        <taxon>Pirellulales</taxon>
        <taxon>Pirellulaceae</taxon>
        <taxon>Rosistilla</taxon>
    </lineage>
</organism>
<feature type="coiled-coil region" evidence="1">
    <location>
        <begin position="355"/>
        <end position="389"/>
    </location>
</feature>
<accession>A0A517LTQ1</accession>
<protein>
    <submittedName>
        <fullName evidence="2">Uncharacterized protein</fullName>
    </submittedName>
</protein>
<dbReference type="SUPFAM" id="SSF53756">
    <property type="entry name" value="UDP-Glycosyltransferase/glycogen phosphorylase"/>
    <property type="match status" value="1"/>
</dbReference>
<sequence length="432" mass="48260">MASGTVFYVGTDSEVAHHAAPLMGRLPIRIATAEEVLKLAVPGDLAIFFSEHFERFRSAIRQLQSRRVATLYAIDGILEWRNAWENRADEPASPWTMRPVLSDKVACIGAAQARVLWSWGNADKIEIVGIPRFDDLAARDTTRNLPRDPNVFRILVVTARCPGFTDSQRQQIAQSLADLRDTVRETDLPDGRRIEIAWRLKGGMDRRIGVENQESDSDLADVLDRVDATITTPSTAQLESMLLGKPTAILDYTNSPLYADAAWRITAKEQIAQTLEQLIRPTEARMHYQKSVLHDALQLQSPASDLMVQLIQAMLGQTQNAIHSDRTPRFPEAILPPVDAAPPSLCLPAAYPTRGVFQNDDLQKLQTQLADAERETELLHRMIDGLRDELGQAHAIFDSIHRHPVAGPVVRARQKVIDWFAKAERGDAEHDS</sequence>
<proteinExistence type="predicted"/>
<dbReference type="RefSeq" id="WP_145341514.1">
    <property type="nucleotide sequence ID" value="NZ_CP036261.1"/>
</dbReference>
<dbReference type="Proteomes" id="UP000319557">
    <property type="component" value="Chromosome"/>
</dbReference>